<feature type="region of interest" description="Disordered" evidence="1">
    <location>
        <begin position="48"/>
        <end position="76"/>
    </location>
</feature>
<feature type="compositionally biased region" description="Polar residues" evidence="1">
    <location>
        <begin position="48"/>
        <end position="58"/>
    </location>
</feature>
<evidence type="ECO:0000313" key="2">
    <source>
        <dbReference type="EMBL" id="KAK5839503.1"/>
    </source>
</evidence>
<dbReference type="PANTHER" id="PTHR33047:SF42">
    <property type="entry name" value="PROTEIN TAR1"/>
    <property type="match status" value="1"/>
</dbReference>
<protein>
    <submittedName>
        <fullName evidence="2">Uncharacterized protein</fullName>
    </submittedName>
</protein>
<dbReference type="PANTHER" id="PTHR33047">
    <property type="entry name" value="PROTEIN TAR1"/>
    <property type="match status" value="1"/>
</dbReference>
<reference evidence="2 3" key="1">
    <citation type="submission" date="2023-03" db="EMBL/GenBank/DDBJ databases">
        <title>WGS of Gossypium arboreum.</title>
        <authorList>
            <person name="Yu D."/>
        </authorList>
    </citation>
    <scope>NUCLEOTIDE SEQUENCE [LARGE SCALE GENOMIC DNA]</scope>
    <source>
        <tissue evidence="2">Leaf</tissue>
    </source>
</reference>
<dbReference type="EMBL" id="JARKNE010000003">
    <property type="protein sequence ID" value="KAK5839503.1"/>
    <property type="molecule type" value="Genomic_DNA"/>
</dbReference>
<comment type="caution">
    <text evidence="2">The sequence shown here is derived from an EMBL/GenBank/DDBJ whole genome shotgun (WGS) entry which is preliminary data.</text>
</comment>
<evidence type="ECO:0000313" key="3">
    <source>
        <dbReference type="Proteomes" id="UP001358586"/>
    </source>
</evidence>
<evidence type="ECO:0000256" key="1">
    <source>
        <dbReference type="SAM" id="MobiDB-lite"/>
    </source>
</evidence>
<keyword evidence="3" id="KW-1185">Reference proteome</keyword>
<proteinExistence type="predicted"/>
<accession>A0ABR0QJS4</accession>
<gene>
    <name evidence="2" type="ORF">PVK06_008300</name>
</gene>
<dbReference type="Proteomes" id="UP001358586">
    <property type="component" value="Chromosome 3"/>
</dbReference>
<name>A0ABR0QJS4_GOSAR</name>
<dbReference type="InterPro" id="IPR052997">
    <property type="entry name" value="RRT15-like"/>
</dbReference>
<sequence>MSKVSISHALKIRLVHISSKSIVCYLRKASKGVIPSPSSSWHVETYSHCESSSSNTPATDVFGTRTPMPSPQSQSFSQGYGSILPTSLAYIVPLTRGFSPWKPDAVMSTTKHRQHSVL</sequence>
<organism evidence="2 3">
    <name type="scientific">Gossypium arboreum</name>
    <name type="common">Tree cotton</name>
    <name type="synonym">Gossypium nanking</name>
    <dbReference type="NCBI Taxonomy" id="29729"/>
    <lineage>
        <taxon>Eukaryota</taxon>
        <taxon>Viridiplantae</taxon>
        <taxon>Streptophyta</taxon>
        <taxon>Embryophyta</taxon>
        <taxon>Tracheophyta</taxon>
        <taxon>Spermatophyta</taxon>
        <taxon>Magnoliopsida</taxon>
        <taxon>eudicotyledons</taxon>
        <taxon>Gunneridae</taxon>
        <taxon>Pentapetalae</taxon>
        <taxon>rosids</taxon>
        <taxon>malvids</taxon>
        <taxon>Malvales</taxon>
        <taxon>Malvaceae</taxon>
        <taxon>Malvoideae</taxon>
        <taxon>Gossypium</taxon>
    </lineage>
</organism>